<dbReference type="InterPro" id="IPR009080">
    <property type="entry name" value="tRNAsynth_Ia_anticodon-bd"/>
</dbReference>
<evidence type="ECO:0000256" key="5">
    <source>
        <dbReference type="ARBA" id="ARBA00022840"/>
    </source>
</evidence>
<dbReference type="Pfam" id="PF08264">
    <property type="entry name" value="Anticodon_1"/>
    <property type="match status" value="1"/>
</dbReference>
<dbReference type="InterPro" id="IPR014729">
    <property type="entry name" value="Rossmann-like_a/b/a_fold"/>
</dbReference>
<reference evidence="14" key="1">
    <citation type="submission" date="2017-09" db="EMBL/GenBank/DDBJ databases">
        <title>Depth-based differentiation of microbial function through sediment-hosted aquifers and enrichment of novel symbionts in the deep terrestrial subsurface.</title>
        <authorList>
            <person name="Probst A.J."/>
            <person name="Ladd B."/>
            <person name="Jarett J.K."/>
            <person name="Geller-Mcgrath D.E."/>
            <person name="Sieber C.M.K."/>
            <person name="Emerson J.B."/>
            <person name="Anantharaman K."/>
            <person name="Thomas B.C."/>
            <person name="Malmstrom R."/>
            <person name="Stieglmeier M."/>
            <person name="Klingl A."/>
            <person name="Woyke T."/>
            <person name="Ryan C.M."/>
            <person name="Banfield J.F."/>
        </authorList>
    </citation>
    <scope>NUCLEOTIDE SEQUENCE [LARGE SCALE GENOMIC DNA]</scope>
</reference>
<keyword evidence="3 10" id="KW-0436">Ligase</keyword>
<evidence type="ECO:0000256" key="7">
    <source>
        <dbReference type="ARBA" id="ARBA00023146"/>
    </source>
</evidence>
<keyword evidence="6 10" id="KW-0648">Protein biosynthesis</keyword>
<dbReference type="InterPro" id="IPR033705">
    <property type="entry name" value="Anticodon_Ia_Val"/>
</dbReference>
<dbReference type="FunFam" id="3.40.50.620:FF:000020">
    <property type="entry name" value="Valine--tRNA ligase, mitochondrial"/>
    <property type="match status" value="1"/>
</dbReference>
<evidence type="ECO:0000256" key="10">
    <source>
        <dbReference type="RuleBase" id="RU363035"/>
    </source>
</evidence>
<evidence type="ECO:0000313" key="13">
    <source>
        <dbReference type="EMBL" id="PIZ42812.1"/>
    </source>
</evidence>
<dbReference type="GO" id="GO:0002161">
    <property type="term" value="F:aminoacyl-tRNA deacylase activity"/>
    <property type="evidence" value="ECO:0007669"/>
    <property type="project" value="InterPro"/>
</dbReference>
<evidence type="ECO:0000259" key="12">
    <source>
        <dbReference type="Pfam" id="PF08264"/>
    </source>
</evidence>
<keyword evidence="4 10" id="KW-0547">Nucleotide-binding</keyword>
<dbReference type="EC" id="6.1.1.9" evidence="1 9"/>
<dbReference type="AlphaFoldDB" id="A0A2M7TC58"/>
<dbReference type="InterPro" id="IPR013155">
    <property type="entry name" value="M/V/L/I-tRNA-synth_anticd-bd"/>
</dbReference>
<evidence type="ECO:0000259" key="11">
    <source>
        <dbReference type="Pfam" id="PF00133"/>
    </source>
</evidence>
<comment type="catalytic activity">
    <reaction evidence="8">
        <text>tRNA(Val) + L-valine + ATP = L-valyl-tRNA(Val) + AMP + diphosphate</text>
        <dbReference type="Rhea" id="RHEA:10704"/>
        <dbReference type="Rhea" id="RHEA-COMP:9672"/>
        <dbReference type="Rhea" id="RHEA-COMP:9708"/>
        <dbReference type="ChEBI" id="CHEBI:30616"/>
        <dbReference type="ChEBI" id="CHEBI:33019"/>
        <dbReference type="ChEBI" id="CHEBI:57762"/>
        <dbReference type="ChEBI" id="CHEBI:78442"/>
        <dbReference type="ChEBI" id="CHEBI:78537"/>
        <dbReference type="ChEBI" id="CHEBI:456215"/>
        <dbReference type="EC" id="6.1.1.9"/>
    </reaction>
</comment>
<dbReference type="PRINTS" id="PR00986">
    <property type="entry name" value="TRNASYNTHVAL"/>
</dbReference>
<dbReference type="SUPFAM" id="SSF47323">
    <property type="entry name" value="Anticodon-binding domain of a subclass of class I aminoacyl-tRNA synthetases"/>
    <property type="match status" value="1"/>
</dbReference>
<protein>
    <recommendedName>
        <fullName evidence="1 9">Valine--tRNA ligase</fullName>
        <ecNumber evidence="1 9">6.1.1.9</ecNumber>
    </recommendedName>
</protein>
<evidence type="ECO:0000256" key="2">
    <source>
        <dbReference type="ARBA" id="ARBA00022490"/>
    </source>
</evidence>
<keyword evidence="2" id="KW-0963">Cytoplasm</keyword>
<dbReference type="NCBIfam" id="NF004349">
    <property type="entry name" value="PRK05729.1"/>
    <property type="match status" value="1"/>
</dbReference>
<organism evidence="13 14">
    <name type="scientific">candidate division WWE3 bacterium CG_4_10_14_0_2_um_filter_42_8</name>
    <dbReference type="NCBI Taxonomy" id="1975074"/>
    <lineage>
        <taxon>Bacteria</taxon>
        <taxon>Katanobacteria</taxon>
    </lineage>
</organism>
<evidence type="ECO:0000256" key="6">
    <source>
        <dbReference type="ARBA" id="ARBA00022917"/>
    </source>
</evidence>
<dbReference type="GO" id="GO:0005829">
    <property type="term" value="C:cytosol"/>
    <property type="evidence" value="ECO:0007669"/>
    <property type="project" value="TreeGrafter"/>
</dbReference>
<dbReference type="Gene3D" id="3.40.50.620">
    <property type="entry name" value="HUPs"/>
    <property type="match status" value="2"/>
</dbReference>
<dbReference type="GO" id="GO:0005524">
    <property type="term" value="F:ATP binding"/>
    <property type="evidence" value="ECO:0007669"/>
    <property type="project" value="UniProtKB-KW"/>
</dbReference>
<dbReference type="PROSITE" id="PS00178">
    <property type="entry name" value="AA_TRNA_LIGASE_I"/>
    <property type="match status" value="1"/>
</dbReference>
<dbReference type="EMBL" id="PFNJ01000050">
    <property type="protein sequence ID" value="PIZ42812.1"/>
    <property type="molecule type" value="Genomic_DNA"/>
</dbReference>
<dbReference type="InterPro" id="IPR002303">
    <property type="entry name" value="Valyl-tRNA_ligase"/>
</dbReference>
<proteinExistence type="inferred from homology"/>
<comment type="similarity">
    <text evidence="10">Belongs to the class-I aminoacyl-tRNA synthetase family.</text>
</comment>
<gene>
    <name evidence="13" type="ORF">COY34_02150</name>
</gene>
<evidence type="ECO:0000256" key="8">
    <source>
        <dbReference type="ARBA" id="ARBA00047552"/>
    </source>
</evidence>
<feature type="domain" description="Aminoacyl-tRNA synthetase class Ia" evidence="11">
    <location>
        <begin position="19"/>
        <end position="574"/>
    </location>
</feature>
<dbReference type="InterPro" id="IPR009008">
    <property type="entry name" value="Val/Leu/Ile-tRNA-synth_edit"/>
</dbReference>
<dbReference type="GO" id="GO:0006438">
    <property type="term" value="P:valyl-tRNA aminoacylation"/>
    <property type="evidence" value="ECO:0007669"/>
    <property type="project" value="UniProtKB-UniRule"/>
</dbReference>
<keyword evidence="7 10" id="KW-0030">Aminoacyl-tRNA synthetase</keyword>
<sequence length="727" mass="82807">MSKSNNYQPYNSNEAEPEIYKLWEKSGQFTPKIDPKKKPFSIIMPPPNANGSLHIGHAMFVTLEDILIRYHRMLGEAALWLPGADHAGILTQVVYEKKIKKERGANRKSLGREKFYAETLSFTLKNKKVMENQLRALGASCDWTREKFTLDPNLTPAIYLTFKKLYEAGFVYRGQHLINWCPRCETAISDLEVSYQQEKTKLTFIKYPLKNSAQFILVATTRPETMLGDTAVAVNPKDKRYSALVGKIAILPLVNREIPIIADEAVDPAFGSGAVKVTPAHDPVDFEIGMRHQLPIVSVIGPDNKMTQDAPVSYQGLMVKLAREKVVAALVDLNLLTKQKDYQHRVGHCERCKTTIEPLISWQWFIHTEPLAAPVVELVEKEQVKILPKRFTKTFLTWMKNLKDWCISRQIWWGITIPVFYCEDCQKIMLAVDDQGNLMLPQTCAGCGSVHLRQETDTFDTWFSSGQWPYITLGWPQNSADYQYFYPTSVLETGYEILNIWVARMLMLGIFATGVAPFKTVYLHGMVRDAFGQKMSKSRPETAIDPLSAIAKFGADALRLALTVGSAAGNDVSISGDKIRGYRNFANKVWNAARFTKGHLLAQHQIPEKVKAQSLTADDKKMLSELKKLLASVNKDFEHFRLGRLGEKLYDSFWHVFCDWYLEAAKKRLFSQDEKDKEICCFVLKKSLMVYLKLLHPLAPFVTEKIWQSLKTEEQLLISASWPDKIE</sequence>
<name>A0A2M7TC58_UNCKA</name>
<dbReference type="SUPFAM" id="SSF52374">
    <property type="entry name" value="Nucleotidylyl transferase"/>
    <property type="match status" value="1"/>
</dbReference>
<keyword evidence="5 10" id="KW-0067">ATP-binding</keyword>
<comment type="caution">
    <text evidence="13">The sequence shown here is derived from an EMBL/GenBank/DDBJ whole genome shotgun (WGS) entry which is preliminary data.</text>
</comment>
<dbReference type="PANTHER" id="PTHR11946">
    <property type="entry name" value="VALYL-TRNA SYNTHETASES"/>
    <property type="match status" value="1"/>
</dbReference>
<dbReference type="Gene3D" id="1.10.730.10">
    <property type="entry name" value="Isoleucyl-tRNA Synthetase, Domain 1"/>
    <property type="match status" value="1"/>
</dbReference>
<evidence type="ECO:0000256" key="4">
    <source>
        <dbReference type="ARBA" id="ARBA00022741"/>
    </source>
</evidence>
<dbReference type="GO" id="GO:0004832">
    <property type="term" value="F:valine-tRNA ligase activity"/>
    <property type="evidence" value="ECO:0007669"/>
    <property type="project" value="UniProtKB-UniRule"/>
</dbReference>
<dbReference type="Proteomes" id="UP000230970">
    <property type="component" value="Unassembled WGS sequence"/>
</dbReference>
<dbReference type="Pfam" id="PF00133">
    <property type="entry name" value="tRNA-synt_1"/>
    <property type="match status" value="1"/>
</dbReference>
<evidence type="ECO:0000256" key="1">
    <source>
        <dbReference type="ARBA" id="ARBA00013169"/>
    </source>
</evidence>
<accession>A0A2M7TC58</accession>
<feature type="domain" description="Methionyl/Valyl/Leucyl/Isoleucyl-tRNA synthetase anticodon-binding" evidence="12">
    <location>
        <begin position="619"/>
        <end position="724"/>
    </location>
</feature>
<evidence type="ECO:0000313" key="14">
    <source>
        <dbReference type="Proteomes" id="UP000230970"/>
    </source>
</evidence>
<dbReference type="SUPFAM" id="SSF50677">
    <property type="entry name" value="ValRS/IleRS/LeuRS editing domain"/>
    <property type="match status" value="1"/>
</dbReference>
<evidence type="ECO:0000256" key="3">
    <source>
        <dbReference type="ARBA" id="ARBA00022598"/>
    </source>
</evidence>
<dbReference type="CDD" id="cd00817">
    <property type="entry name" value="ValRS_core"/>
    <property type="match status" value="1"/>
</dbReference>
<dbReference type="PANTHER" id="PTHR11946:SF93">
    <property type="entry name" value="VALINE--TRNA LIGASE, CHLOROPLASTIC_MITOCHONDRIAL 2"/>
    <property type="match status" value="1"/>
</dbReference>
<evidence type="ECO:0000256" key="9">
    <source>
        <dbReference type="NCBIfam" id="TIGR00422"/>
    </source>
</evidence>
<dbReference type="NCBIfam" id="TIGR00422">
    <property type="entry name" value="valS"/>
    <property type="match status" value="1"/>
</dbReference>
<dbReference type="CDD" id="cd07962">
    <property type="entry name" value="Anticodon_Ia_Val"/>
    <property type="match status" value="1"/>
</dbReference>
<dbReference type="InterPro" id="IPR002300">
    <property type="entry name" value="aa-tRNA-synth_Ia"/>
</dbReference>
<dbReference type="InterPro" id="IPR001412">
    <property type="entry name" value="aa-tRNA-synth_I_CS"/>
</dbReference>